<comment type="caution">
    <text evidence="5">The sequence shown here is derived from an EMBL/GenBank/DDBJ whole genome shotgun (WGS) entry which is preliminary data.</text>
</comment>
<proteinExistence type="predicted"/>
<dbReference type="PROSITE" id="PS00211">
    <property type="entry name" value="ABC_TRANSPORTER_1"/>
    <property type="match status" value="1"/>
</dbReference>
<evidence type="ECO:0000256" key="2">
    <source>
        <dbReference type="ARBA" id="ARBA00022741"/>
    </source>
</evidence>
<dbReference type="CDD" id="cd03293">
    <property type="entry name" value="ABC_NrtD_SsuB_transporters"/>
    <property type="match status" value="1"/>
</dbReference>
<dbReference type="GO" id="GO:0005524">
    <property type="term" value="F:ATP binding"/>
    <property type="evidence" value="ECO:0007669"/>
    <property type="project" value="UniProtKB-KW"/>
</dbReference>
<sequence>MGNGFLEIQNVRKVYRNLLKDDTVALQDINISIKEGEFISILGPSGCGKSTLLKIIGGLEKTSGGLISFKGGDTRELGYVFQDSVLLPWKNVWENALFPLVIKNRKTPENERKLEELLELAGLADFKDALPRELSGGMRQRVAIVRALSYDAPLLLMDEPFGALDAITRDHLNVELLKIWERTGKTIIFVTHSIEEATFLSDRVVVMSPRPGRIKEVVGIELERPRGEETRNCPGFTEYNKYLRSIIG</sequence>
<dbReference type="InterPro" id="IPR027417">
    <property type="entry name" value="P-loop_NTPase"/>
</dbReference>
<dbReference type="InterPro" id="IPR050166">
    <property type="entry name" value="ABC_transporter_ATP-bind"/>
</dbReference>
<keyword evidence="2" id="KW-0547">Nucleotide-binding</keyword>
<organism evidence="5 6">
    <name type="scientific">Ranatra chinensis</name>
    <dbReference type="NCBI Taxonomy" id="642074"/>
    <lineage>
        <taxon>Eukaryota</taxon>
        <taxon>Metazoa</taxon>
        <taxon>Ecdysozoa</taxon>
        <taxon>Arthropoda</taxon>
        <taxon>Hexapoda</taxon>
        <taxon>Insecta</taxon>
        <taxon>Pterygota</taxon>
        <taxon>Neoptera</taxon>
        <taxon>Paraneoptera</taxon>
        <taxon>Hemiptera</taxon>
        <taxon>Heteroptera</taxon>
        <taxon>Panheteroptera</taxon>
        <taxon>Nepomorpha</taxon>
        <taxon>Nepidae</taxon>
        <taxon>Ranatrinae</taxon>
        <taxon>Ranatra</taxon>
    </lineage>
</organism>
<accession>A0ABD0XSB3</accession>
<dbReference type="Gene3D" id="3.40.50.300">
    <property type="entry name" value="P-loop containing nucleotide triphosphate hydrolases"/>
    <property type="match status" value="1"/>
</dbReference>
<evidence type="ECO:0000256" key="1">
    <source>
        <dbReference type="ARBA" id="ARBA00022448"/>
    </source>
</evidence>
<dbReference type="SMART" id="SM00382">
    <property type="entry name" value="AAA"/>
    <property type="match status" value="1"/>
</dbReference>
<reference evidence="5 6" key="1">
    <citation type="submission" date="2024-07" db="EMBL/GenBank/DDBJ databases">
        <title>Chromosome-level genome assembly of the water stick insect Ranatra chinensis (Heteroptera: Nepidae).</title>
        <authorList>
            <person name="Liu X."/>
        </authorList>
    </citation>
    <scope>NUCLEOTIDE SEQUENCE [LARGE SCALE GENOMIC DNA]</scope>
    <source>
        <strain evidence="5">Cailab_2021Rc</strain>
        <tissue evidence="5">Muscle</tissue>
    </source>
</reference>
<keyword evidence="1" id="KW-0813">Transport</keyword>
<dbReference type="PANTHER" id="PTHR42788:SF13">
    <property type="entry name" value="ALIPHATIC SULFONATES IMPORT ATP-BINDING PROTEIN SSUB"/>
    <property type="match status" value="1"/>
</dbReference>
<dbReference type="PROSITE" id="PS50893">
    <property type="entry name" value="ABC_TRANSPORTER_2"/>
    <property type="match status" value="1"/>
</dbReference>
<dbReference type="SUPFAM" id="SSF52540">
    <property type="entry name" value="P-loop containing nucleoside triphosphate hydrolases"/>
    <property type="match status" value="1"/>
</dbReference>
<keyword evidence="6" id="KW-1185">Reference proteome</keyword>
<evidence type="ECO:0000313" key="5">
    <source>
        <dbReference type="EMBL" id="KAL1110077.1"/>
    </source>
</evidence>
<name>A0ABD0XSB3_9HEMI</name>
<gene>
    <name evidence="5" type="ORF">AAG570_014033</name>
</gene>
<protein>
    <recommendedName>
        <fullName evidence="4">ABC transporter domain-containing protein</fullName>
    </recommendedName>
</protein>
<feature type="domain" description="ABC transporter" evidence="4">
    <location>
        <begin position="6"/>
        <end position="234"/>
    </location>
</feature>
<keyword evidence="3" id="KW-0067">ATP-binding</keyword>
<dbReference type="InterPro" id="IPR003439">
    <property type="entry name" value="ABC_transporter-like_ATP-bd"/>
</dbReference>
<dbReference type="Proteomes" id="UP001558652">
    <property type="component" value="Unassembled WGS sequence"/>
</dbReference>
<dbReference type="AlphaFoldDB" id="A0ABD0XSB3"/>
<dbReference type="InterPro" id="IPR017871">
    <property type="entry name" value="ABC_transporter-like_CS"/>
</dbReference>
<dbReference type="Pfam" id="PF00005">
    <property type="entry name" value="ABC_tran"/>
    <property type="match status" value="1"/>
</dbReference>
<dbReference type="EMBL" id="JBFDAA010000024">
    <property type="protein sequence ID" value="KAL1110077.1"/>
    <property type="molecule type" value="Genomic_DNA"/>
</dbReference>
<dbReference type="PANTHER" id="PTHR42788">
    <property type="entry name" value="TAURINE IMPORT ATP-BINDING PROTEIN-RELATED"/>
    <property type="match status" value="1"/>
</dbReference>
<evidence type="ECO:0000313" key="6">
    <source>
        <dbReference type="Proteomes" id="UP001558652"/>
    </source>
</evidence>
<evidence type="ECO:0000256" key="3">
    <source>
        <dbReference type="ARBA" id="ARBA00022840"/>
    </source>
</evidence>
<evidence type="ECO:0000259" key="4">
    <source>
        <dbReference type="PROSITE" id="PS50893"/>
    </source>
</evidence>
<dbReference type="InterPro" id="IPR003593">
    <property type="entry name" value="AAA+_ATPase"/>
</dbReference>